<dbReference type="Proteomes" id="UP000250266">
    <property type="component" value="Unassembled WGS sequence"/>
</dbReference>
<dbReference type="OrthoDB" id="5360893at2759"/>
<dbReference type="Gene3D" id="3.20.20.150">
    <property type="entry name" value="Divalent-metal-dependent TIM barrel enzymes"/>
    <property type="match status" value="2"/>
</dbReference>
<sequence length="292" mass="32461">MPSKAGLPSCYASCSIGLNSNHNLCNKITAISNAGFNAIVLWMSDLLSFASERLGKELNPKDYDDLCAVGEDVKKLCQKQKINILMLQLFANFEGWPKGSKERYDAFERVRGQIKIMESVGTHMLQVSVYKLSDLPTRKVSHRPLIRWPATFELCLDSFQPCGGEFGNPTTSSGTMATATLAAGVPPERIFILQISDVYRVDPPLENRLGENGLRSRGRWSHNFRPLPYDGGHLPVAEFTRAVLKTGFRGWISIEVFDRREAQKSNDIEMFGKKSYGEFGKVAAGSGSLMWG</sequence>
<dbReference type="EMBL" id="KV746242">
    <property type="protein sequence ID" value="OCK72886.1"/>
    <property type="molecule type" value="Genomic_DNA"/>
</dbReference>
<keyword evidence="2" id="KW-1185">Reference proteome</keyword>
<dbReference type="InterPro" id="IPR036237">
    <property type="entry name" value="Xyl_isomerase-like_sf"/>
</dbReference>
<gene>
    <name evidence="1" type="ORF">K432DRAFT_420917</name>
</gene>
<protein>
    <submittedName>
        <fullName evidence="1">Xylose isomerase-like protein</fullName>
    </submittedName>
</protein>
<proteinExistence type="predicted"/>
<dbReference type="InterPro" id="IPR050312">
    <property type="entry name" value="IolE/XylAMocC-like"/>
</dbReference>
<reference evidence="1 2" key="1">
    <citation type="journal article" date="2016" name="Nat. Commun.">
        <title>Ectomycorrhizal ecology is imprinted in the genome of the dominant symbiotic fungus Cenococcum geophilum.</title>
        <authorList>
            <consortium name="DOE Joint Genome Institute"/>
            <person name="Peter M."/>
            <person name="Kohler A."/>
            <person name="Ohm R.A."/>
            <person name="Kuo A."/>
            <person name="Krutzmann J."/>
            <person name="Morin E."/>
            <person name="Arend M."/>
            <person name="Barry K.W."/>
            <person name="Binder M."/>
            <person name="Choi C."/>
            <person name="Clum A."/>
            <person name="Copeland A."/>
            <person name="Grisel N."/>
            <person name="Haridas S."/>
            <person name="Kipfer T."/>
            <person name="LaButti K."/>
            <person name="Lindquist E."/>
            <person name="Lipzen A."/>
            <person name="Maire R."/>
            <person name="Meier B."/>
            <person name="Mihaltcheva S."/>
            <person name="Molinier V."/>
            <person name="Murat C."/>
            <person name="Poggeler S."/>
            <person name="Quandt C.A."/>
            <person name="Sperisen C."/>
            <person name="Tritt A."/>
            <person name="Tisserant E."/>
            <person name="Crous P.W."/>
            <person name="Henrissat B."/>
            <person name="Nehls U."/>
            <person name="Egli S."/>
            <person name="Spatafora J.W."/>
            <person name="Grigoriev I.V."/>
            <person name="Martin F.M."/>
        </authorList>
    </citation>
    <scope>NUCLEOTIDE SEQUENCE [LARGE SCALE GENOMIC DNA]</scope>
    <source>
        <strain evidence="1 2">CBS 459.81</strain>
    </source>
</reference>
<dbReference type="GO" id="GO:0016853">
    <property type="term" value="F:isomerase activity"/>
    <property type="evidence" value="ECO:0007669"/>
    <property type="project" value="UniProtKB-KW"/>
</dbReference>
<dbReference type="SUPFAM" id="SSF51658">
    <property type="entry name" value="Xylose isomerase-like"/>
    <property type="match status" value="1"/>
</dbReference>
<name>A0A8E2DW54_9PEZI</name>
<dbReference type="AlphaFoldDB" id="A0A8E2DW54"/>
<evidence type="ECO:0000313" key="2">
    <source>
        <dbReference type="Proteomes" id="UP000250266"/>
    </source>
</evidence>
<dbReference type="PANTHER" id="PTHR12110">
    <property type="entry name" value="HYDROXYPYRUVATE ISOMERASE"/>
    <property type="match status" value="1"/>
</dbReference>
<accession>A0A8E2DW54</accession>
<keyword evidence="1" id="KW-0413">Isomerase</keyword>
<organism evidence="1 2">
    <name type="scientific">Lepidopterella palustris CBS 459.81</name>
    <dbReference type="NCBI Taxonomy" id="1314670"/>
    <lineage>
        <taxon>Eukaryota</taxon>
        <taxon>Fungi</taxon>
        <taxon>Dikarya</taxon>
        <taxon>Ascomycota</taxon>
        <taxon>Pezizomycotina</taxon>
        <taxon>Dothideomycetes</taxon>
        <taxon>Pleosporomycetidae</taxon>
        <taxon>Mytilinidiales</taxon>
        <taxon>Argynnaceae</taxon>
        <taxon>Lepidopterella</taxon>
    </lineage>
</organism>
<dbReference type="PANTHER" id="PTHR12110:SF56">
    <property type="entry name" value="DEHYDRATASE, PUTATIVE (AFU_ORTHOLOGUE AFUA_6G08740)-RELATED"/>
    <property type="match status" value="1"/>
</dbReference>
<evidence type="ECO:0000313" key="1">
    <source>
        <dbReference type="EMBL" id="OCK72886.1"/>
    </source>
</evidence>